<evidence type="ECO:0000313" key="1">
    <source>
        <dbReference type="EMBL" id="GGZ88856.1"/>
    </source>
</evidence>
<keyword evidence="2" id="KW-1185">Reference proteome</keyword>
<reference evidence="1" key="1">
    <citation type="journal article" date="2014" name="Int. J. Syst. Evol. Microbiol.">
        <title>Complete genome sequence of Corynebacterium casei LMG S-19264T (=DSM 44701T), isolated from a smear-ripened cheese.</title>
        <authorList>
            <consortium name="US DOE Joint Genome Institute (JGI-PGF)"/>
            <person name="Walter F."/>
            <person name="Albersmeier A."/>
            <person name="Kalinowski J."/>
            <person name="Ruckert C."/>
        </authorList>
    </citation>
    <scope>NUCLEOTIDE SEQUENCE</scope>
    <source>
        <strain evidence="1">KCTC 12710</strain>
    </source>
</reference>
<dbReference type="Proteomes" id="UP000636004">
    <property type="component" value="Unassembled WGS sequence"/>
</dbReference>
<dbReference type="Pfam" id="PF07396">
    <property type="entry name" value="Porin_O_P"/>
    <property type="match status" value="1"/>
</dbReference>
<dbReference type="EMBL" id="BMWZ01000007">
    <property type="protein sequence ID" value="GGZ88856.1"/>
    <property type="molecule type" value="Genomic_DNA"/>
</dbReference>
<evidence type="ECO:0008006" key="3">
    <source>
        <dbReference type="Google" id="ProtNLM"/>
    </source>
</evidence>
<comment type="caution">
    <text evidence="1">The sequence shown here is derived from an EMBL/GenBank/DDBJ whole genome shotgun (WGS) entry which is preliminary data.</text>
</comment>
<reference evidence="1" key="2">
    <citation type="submission" date="2020-09" db="EMBL/GenBank/DDBJ databases">
        <authorList>
            <person name="Sun Q."/>
            <person name="Kim S."/>
        </authorList>
    </citation>
    <scope>NUCLEOTIDE SEQUENCE</scope>
    <source>
        <strain evidence="1">KCTC 12710</strain>
    </source>
</reference>
<sequence length="400" mass="45497">MNIKTALLGVFLLACTLLNGQEIKSGKFGKGLLNIVGKDSSFTMKVGFRFQLLGRANFIEGGDNNTNFLVRRSRLKFDGFVLNPKLKYKFELGLSNRDISGVSIYNRNTPRYIMDAMIKWNFYKNFEFWVGQGKLPGNRERVISSGDLQLVNRSLLNANFNIDRDIGFQLRHHFNLTESFIIREIFSLSQGEGRNQTIGNLGGLQYTGRLEFLPFGNFASKGDYKGSDLKREQTPKLSIGATYDHNNNAVRARSNQGAYMLIDDEQGLYQTNINTVFVDGMFKYKGNSFMFEYANRTAEDPIVKNSDGTETGEYVRIGHSVNLQAGHLFPSNWEVAGRYTNTYMEYPILADAHNTTDMYTLGISRFIIGHKLKIQSDVSYLDIAPNRDDIMVRLQMDIHF</sequence>
<dbReference type="Gene3D" id="2.40.160.10">
    <property type="entry name" value="Porin"/>
    <property type="match status" value="1"/>
</dbReference>
<gene>
    <name evidence="1" type="ORF">GCM10007028_28710</name>
</gene>
<dbReference type="InterPro" id="IPR010870">
    <property type="entry name" value="Porin_O/P"/>
</dbReference>
<name>A0A918RAW4_9FLAO</name>
<dbReference type="PROSITE" id="PS51257">
    <property type="entry name" value="PROKAR_LIPOPROTEIN"/>
    <property type="match status" value="1"/>
</dbReference>
<dbReference type="RefSeq" id="WP_189361906.1">
    <property type="nucleotide sequence ID" value="NZ_BMWZ01000007.1"/>
</dbReference>
<organism evidence="1 2">
    <name type="scientific">Algibacter mikhailovii</name>
    <dbReference type="NCBI Taxonomy" id="425498"/>
    <lineage>
        <taxon>Bacteria</taxon>
        <taxon>Pseudomonadati</taxon>
        <taxon>Bacteroidota</taxon>
        <taxon>Flavobacteriia</taxon>
        <taxon>Flavobacteriales</taxon>
        <taxon>Flavobacteriaceae</taxon>
        <taxon>Algibacter</taxon>
    </lineage>
</organism>
<protein>
    <recommendedName>
        <fullName evidence="3">Porin</fullName>
    </recommendedName>
</protein>
<dbReference type="AlphaFoldDB" id="A0A918RAW4"/>
<dbReference type="InterPro" id="IPR023614">
    <property type="entry name" value="Porin_dom_sf"/>
</dbReference>
<proteinExistence type="predicted"/>
<accession>A0A918RAW4</accession>
<dbReference type="SUPFAM" id="SSF56935">
    <property type="entry name" value="Porins"/>
    <property type="match status" value="1"/>
</dbReference>
<evidence type="ECO:0000313" key="2">
    <source>
        <dbReference type="Proteomes" id="UP000636004"/>
    </source>
</evidence>